<accession>A0A6M3JA28</accession>
<proteinExistence type="predicted"/>
<dbReference type="AlphaFoldDB" id="A0A6M3JA28"/>
<protein>
    <submittedName>
        <fullName evidence="1">Uncharacterized protein</fullName>
    </submittedName>
</protein>
<reference evidence="1" key="1">
    <citation type="submission" date="2020-03" db="EMBL/GenBank/DDBJ databases">
        <title>The deep terrestrial virosphere.</title>
        <authorList>
            <person name="Holmfeldt K."/>
            <person name="Nilsson E."/>
            <person name="Simone D."/>
            <person name="Lopez-Fernandez M."/>
            <person name="Wu X."/>
            <person name="de Brujin I."/>
            <person name="Lundin D."/>
            <person name="Andersson A."/>
            <person name="Bertilsson S."/>
            <person name="Dopson M."/>
        </authorList>
    </citation>
    <scope>NUCLEOTIDE SEQUENCE</scope>
    <source>
        <strain evidence="2">MM415A00434</strain>
        <strain evidence="1">MM415B00370</strain>
    </source>
</reference>
<gene>
    <name evidence="2" type="ORF">MM415A00434_0034</name>
    <name evidence="1" type="ORF">MM415B00370_0029</name>
</gene>
<dbReference type="EMBL" id="MT142483">
    <property type="protein sequence ID" value="QJA82259.1"/>
    <property type="molecule type" value="Genomic_DNA"/>
</dbReference>
<organism evidence="1">
    <name type="scientific">viral metagenome</name>
    <dbReference type="NCBI Taxonomy" id="1070528"/>
    <lineage>
        <taxon>unclassified sequences</taxon>
        <taxon>metagenomes</taxon>
        <taxon>organismal metagenomes</taxon>
    </lineage>
</organism>
<evidence type="ECO:0000313" key="2">
    <source>
        <dbReference type="EMBL" id="QJA82259.1"/>
    </source>
</evidence>
<dbReference type="EMBL" id="MT141546">
    <property type="protein sequence ID" value="QJA65911.1"/>
    <property type="molecule type" value="Genomic_DNA"/>
</dbReference>
<name>A0A6M3JA28_9ZZZZ</name>
<sequence length="110" mass="12246">MVTRKDGITRTEKCPDCSTAVVIRFDRGEGSYNKMVLYNLDGTQHHCESARSYDRHPIGQAVTGAVIKRFELRGRQLTITMEDDNVLTVVAGGRPLTIRLEGPEVGVLQE</sequence>
<evidence type="ECO:0000313" key="1">
    <source>
        <dbReference type="EMBL" id="QJA65911.1"/>
    </source>
</evidence>